<dbReference type="PANTHER" id="PTHR42705">
    <property type="entry name" value="BIFUNCTIONAL NON-HOMOLOGOUS END JOINING PROTEIN LIGD"/>
    <property type="match status" value="1"/>
</dbReference>
<reference evidence="2 3" key="1">
    <citation type="submission" date="2017-10" db="EMBL/GenBank/DDBJ databases">
        <authorList>
            <consortium name="Urmite Genomes"/>
        </authorList>
    </citation>
    <scope>NUCLEOTIDE SEQUENCE [LARGE SCALE GENOMIC DNA]</scope>
    <source>
        <strain evidence="2 3">FB-527</strain>
    </source>
</reference>
<dbReference type="PANTHER" id="PTHR42705:SF2">
    <property type="entry name" value="BIFUNCTIONAL NON-HOMOLOGOUS END JOINING PROTEIN LIGD"/>
    <property type="match status" value="1"/>
</dbReference>
<sequence length="139" mass="15863">MSRVEVDVTHPDRVLFPGRSSQQRITKRDLVDYYYEVVDTMLPHLKGRPLTVQRFPLDVARNAYAQTAVAPYSVQARPGAPVATPLEWDELDSPDLRADRFTTREIPKRLAGQRDPWADMSRHARSLSGPLQRLAKLRA</sequence>
<evidence type="ECO:0000259" key="1">
    <source>
        <dbReference type="Pfam" id="PF21686"/>
    </source>
</evidence>
<organism evidence="2 3">
    <name type="scientific">Mycobacterium simulans</name>
    <dbReference type="NCBI Taxonomy" id="627089"/>
    <lineage>
        <taxon>Bacteria</taxon>
        <taxon>Bacillati</taxon>
        <taxon>Actinomycetota</taxon>
        <taxon>Actinomycetes</taxon>
        <taxon>Mycobacteriales</taxon>
        <taxon>Mycobacteriaceae</taxon>
        <taxon>Mycobacterium</taxon>
    </lineage>
</organism>
<dbReference type="RefSeq" id="WP_186243002.1">
    <property type="nucleotide sequence ID" value="NZ_OCTY01000002.1"/>
</dbReference>
<comment type="caution">
    <text evidence="2">The sequence shown here is derived from an EMBL/GenBank/DDBJ whole genome shotgun (WGS) entry which is preliminary data.</text>
</comment>
<dbReference type="EMBL" id="OCTY01000002">
    <property type="protein sequence ID" value="SOJ55078.1"/>
    <property type="molecule type" value="Genomic_DNA"/>
</dbReference>
<dbReference type="Pfam" id="PF21686">
    <property type="entry name" value="LigD_Prim-Pol"/>
    <property type="match status" value="2"/>
</dbReference>
<evidence type="ECO:0000313" key="3">
    <source>
        <dbReference type="Proteomes" id="UP000554965"/>
    </source>
</evidence>
<dbReference type="InterPro" id="IPR052171">
    <property type="entry name" value="NHEJ_LigD"/>
</dbReference>
<dbReference type="InterPro" id="IPR014145">
    <property type="entry name" value="LigD_pol_dom"/>
</dbReference>
<feature type="domain" description="DNA ligase D polymerase" evidence="1">
    <location>
        <begin position="57"/>
        <end position="117"/>
    </location>
</feature>
<keyword evidence="3" id="KW-1185">Reference proteome</keyword>
<name>A0A7Z7IMH4_9MYCO</name>
<dbReference type="Proteomes" id="UP000554965">
    <property type="component" value="Unassembled WGS sequence"/>
</dbReference>
<dbReference type="AlphaFoldDB" id="A0A7Z7IMH4"/>
<accession>A0A7Z7IMH4</accession>
<evidence type="ECO:0000313" key="2">
    <source>
        <dbReference type="EMBL" id="SOJ55078.1"/>
    </source>
</evidence>
<feature type="domain" description="DNA ligase D polymerase" evidence="1">
    <location>
        <begin position="26"/>
        <end position="56"/>
    </location>
</feature>
<protein>
    <submittedName>
        <fullName evidence="2">Multifunctional non-homologous end joining protein LigD</fullName>
    </submittedName>
</protein>
<dbReference type="Gene3D" id="3.90.920.10">
    <property type="entry name" value="DNA primase, PRIM domain"/>
    <property type="match status" value="2"/>
</dbReference>
<gene>
    <name evidence="2" type="primary">ligD_4</name>
    <name evidence="2" type="ORF">MSIMFB_02569</name>
</gene>
<proteinExistence type="predicted"/>